<proteinExistence type="predicted"/>
<feature type="transmembrane region" description="Helical" evidence="1">
    <location>
        <begin position="12"/>
        <end position="32"/>
    </location>
</feature>
<gene>
    <name evidence="2" type="ORF">BDW02DRAFT_582053</name>
</gene>
<dbReference type="Proteomes" id="UP000800040">
    <property type="component" value="Unassembled WGS sequence"/>
</dbReference>
<name>A0A6A5K9S1_9PLEO</name>
<keyword evidence="3" id="KW-1185">Reference proteome</keyword>
<dbReference type="AlphaFoldDB" id="A0A6A5K9S1"/>
<evidence type="ECO:0000313" key="3">
    <source>
        <dbReference type="Proteomes" id="UP000800040"/>
    </source>
</evidence>
<accession>A0A6A5K9S1</accession>
<sequence length="117" mass="13071">MPLSHRATIGLLLGLLIGILVPVTFNLLFVFYKRLLPRHRPTSSSYEMNDLRARRRDLEAQVNADCGREGEGEGDVERRRRTLDGRVRAGLEEEWRRGLAAEGRKVGGKNGGMGEGV</sequence>
<evidence type="ECO:0000313" key="2">
    <source>
        <dbReference type="EMBL" id="KAF1831462.1"/>
    </source>
</evidence>
<keyword evidence="1" id="KW-1133">Transmembrane helix</keyword>
<organism evidence="2 3">
    <name type="scientific">Decorospora gaudefroyi</name>
    <dbReference type="NCBI Taxonomy" id="184978"/>
    <lineage>
        <taxon>Eukaryota</taxon>
        <taxon>Fungi</taxon>
        <taxon>Dikarya</taxon>
        <taxon>Ascomycota</taxon>
        <taxon>Pezizomycotina</taxon>
        <taxon>Dothideomycetes</taxon>
        <taxon>Pleosporomycetidae</taxon>
        <taxon>Pleosporales</taxon>
        <taxon>Pleosporineae</taxon>
        <taxon>Pleosporaceae</taxon>
        <taxon>Decorospora</taxon>
    </lineage>
</organism>
<keyword evidence="1" id="KW-0812">Transmembrane</keyword>
<protein>
    <submittedName>
        <fullName evidence="2">Uncharacterized protein</fullName>
    </submittedName>
</protein>
<dbReference type="EMBL" id="ML975363">
    <property type="protein sequence ID" value="KAF1831462.1"/>
    <property type="molecule type" value="Genomic_DNA"/>
</dbReference>
<reference evidence="2" key="1">
    <citation type="submission" date="2020-01" db="EMBL/GenBank/DDBJ databases">
        <authorList>
            <consortium name="DOE Joint Genome Institute"/>
            <person name="Haridas S."/>
            <person name="Albert R."/>
            <person name="Binder M."/>
            <person name="Bloem J."/>
            <person name="Labutti K."/>
            <person name="Salamov A."/>
            <person name="Andreopoulos B."/>
            <person name="Baker S.E."/>
            <person name="Barry K."/>
            <person name="Bills G."/>
            <person name="Bluhm B.H."/>
            <person name="Cannon C."/>
            <person name="Castanera R."/>
            <person name="Culley D.E."/>
            <person name="Daum C."/>
            <person name="Ezra D."/>
            <person name="Gonzalez J.B."/>
            <person name="Henrissat B."/>
            <person name="Kuo A."/>
            <person name="Liang C."/>
            <person name="Lipzen A."/>
            <person name="Lutzoni F."/>
            <person name="Magnuson J."/>
            <person name="Mondo S."/>
            <person name="Nolan M."/>
            <person name="Ohm R."/>
            <person name="Pangilinan J."/>
            <person name="Park H.-J."/>
            <person name="Ramirez L."/>
            <person name="Alfaro M."/>
            <person name="Sun H."/>
            <person name="Tritt A."/>
            <person name="Yoshinaga Y."/>
            <person name="Zwiers L.-H."/>
            <person name="Turgeon B.G."/>
            <person name="Goodwin S.B."/>
            <person name="Spatafora J.W."/>
            <person name="Crous P.W."/>
            <person name="Grigoriev I.V."/>
        </authorList>
    </citation>
    <scope>NUCLEOTIDE SEQUENCE</scope>
    <source>
        <strain evidence="2">P77</strain>
    </source>
</reference>
<keyword evidence="1" id="KW-0472">Membrane</keyword>
<evidence type="ECO:0000256" key="1">
    <source>
        <dbReference type="SAM" id="Phobius"/>
    </source>
</evidence>